<dbReference type="GO" id="GO:0004674">
    <property type="term" value="F:protein serine/threonine kinase activity"/>
    <property type="evidence" value="ECO:0007669"/>
    <property type="project" value="UniProtKB-EC"/>
</dbReference>
<dbReference type="PROSITE" id="PS00108">
    <property type="entry name" value="PROTEIN_KINASE_ST"/>
    <property type="match status" value="1"/>
</dbReference>
<proteinExistence type="predicted"/>
<keyword evidence="7" id="KW-1133">Transmembrane helix</keyword>
<dbReference type="InterPro" id="IPR008271">
    <property type="entry name" value="Ser/Thr_kinase_AS"/>
</dbReference>
<evidence type="ECO:0000256" key="2">
    <source>
        <dbReference type="ARBA" id="ARBA00022741"/>
    </source>
</evidence>
<reference evidence="9 10" key="1">
    <citation type="submission" date="2023-08" db="EMBL/GenBank/DDBJ databases">
        <title>The draft genome sequence of Paracraurococcus sp. LOR1-02.</title>
        <authorList>
            <person name="Kingkaew E."/>
            <person name="Tanasupawat S."/>
        </authorList>
    </citation>
    <scope>NUCLEOTIDE SEQUENCE [LARGE SCALE GENOMIC DNA]</scope>
    <source>
        <strain evidence="9 10">LOR1-02</strain>
    </source>
</reference>
<dbReference type="PANTHER" id="PTHR43289">
    <property type="entry name" value="MITOGEN-ACTIVATED PROTEIN KINASE KINASE KINASE 20-RELATED"/>
    <property type="match status" value="1"/>
</dbReference>
<dbReference type="PROSITE" id="PS50011">
    <property type="entry name" value="PROTEIN_KINASE_DOM"/>
    <property type="match status" value="1"/>
</dbReference>
<dbReference type="SMART" id="SM00220">
    <property type="entry name" value="S_TKc"/>
    <property type="match status" value="1"/>
</dbReference>
<gene>
    <name evidence="9" type="ORF">Q7A36_21470</name>
</gene>
<feature type="region of interest" description="Disordered" evidence="6">
    <location>
        <begin position="350"/>
        <end position="415"/>
    </location>
</feature>
<dbReference type="Pfam" id="PF00069">
    <property type="entry name" value="Pkinase"/>
    <property type="match status" value="1"/>
</dbReference>
<dbReference type="InterPro" id="IPR000719">
    <property type="entry name" value="Prot_kinase_dom"/>
</dbReference>
<keyword evidence="7" id="KW-0812">Transmembrane</keyword>
<dbReference type="PANTHER" id="PTHR43289:SF6">
    <property type="entry name" value="SERINE_THREONINE-PROTEIN KINASE NEKL-3"/>
    <property type="match status" value="1"/>
</dbReference>
<comment type="caution">
    <text evidence="9">The sequence shown here is derived from an EMBL/GenBank/DDBJ whole genome shotgun (WGS) entry which is preliminary data.</text>
</comment>
<name>A0ABT9E435_9PROT</name>
<feature type="transmembrane region" description="Helical" evidence="7">
    <location>
        <begin position="323"/>
        <end position="345"/>
    </location>
</feature>
<dbReference type="EMBL" id="JAUTWS010000022">
    <property type="protein sequence ID" value="MDO9710935.1"/>
    <property type="molecule type" value="Genomic_DNA"/>
</dbReference>
<evidence type="ECO:0000256" key="6">
    <source>
        <dbReference type="SAM" id="MobiDB-lite"/>
    </source>
</evidence>
<dbReference type="RefSeq" id="WP_305105795.1">
    <property type="nucleotide sequence ID" value="NZ_JAUTWS010000022.1"/>
</dbReference>
<evidence type="ECO:0000256" key="4">
    <source>
        <dbReference type="ARBA" id="ARBA00022840"/>
    </source>
</evidence>
<keyword evidence="2 5" id="KW-0547">Nucleotide-binding</keyword>
<keyword evidence="10" id="KW-1185">Reference proteome</keyword>
<evidence type="ECO:0000313" key="9">
    <source>
        <dbReference type="EMBL" id="MDO9710935.1"/>
    </source>
</evidence>
<dbReference type="CDD" id="cd14014">
    <property type="entry name" value="STKc_PknB_like"/>
    <property type="match status" value="1"/>
</dbReference>
<feature type="domain" description="Protein kinase" evidence="8">
    <location>
        <begin position="9"/>
        <end position="268"/>
    </location>
</feature>
<organism evidence="9 10">
    <name type="scientific">Paracraurococcus lichenis</name>
    <dbReference type="NCBI Taxonomy" id="3064888"/>
    <lineage>
        <taxon>Bacteria</taxon>
        <taxon>Pseudomonadati</taxon>
        <taxon>Pseudomonadota</taxon>
        <taxon>Alphaproteobacteria</taxon>
        <taxon>Acetobacterales</taxon>
        <taxon>Roseomonadaceae</taxon>
        <taxon>Paracraurococcus</taxon>
    </lineage>
</organism>
<dbReference type="EC" id="2.7.11.1" evidence="9"/>
<keyword evidence="3 9" id="KW-0418">Kinase</keyword>
<dbReference type="PROSITE" id="PS00107">
    <property type="entry name" value="PROTEIN_KINASE_ATP"/>
    <property type="match status" value="1"/>
</dbReference>
<keyword evidence="4 5" id="KW-0067">ATP-binding</keyword>
<feature type="binding site" evidence="5">
    <location>
        <position position="39"/>
    </location>
    <ligand>
        <name>ATP</name>
        <dbReference type="ChEBI" id="CHEBI:30616"/>
    </ligand>
</feature>
<feature type="compositionally biased region" description="Pro residues" evidence="6">
    <location>
        <begin position="396"/>
        <end position="415"/>
    </location>
</feature>
<evidence type="ECO:0000313" key="10">
    <source>
        <dbReference type="Proteomes" id="UP001243009"/>
    </source>
</evidence>
<dbReference type="InterPro" id="IPR017441">
    <property type="entry name" value="Protein_kinase_ATP_BS"/>
</dbReference>
<dbReference type="Gene3D" id="1.10.510.10">
    <property type="entry name" value="Transferase(Phosphotransferase) domain 1"/>
    <property type="match status" value="1"/>
</dbReference>
<keyword evidence="7" id="KW-0472">Membrane</keyword>
<feature type="compositionally biased region" description="Basic and acidic residues" evidence="6">
    <location>
        <begin position="292"/>
        <end position="303"/>
    </location>
</feature>
<evidence type="ECO:0000259" key="8">
    <source>
        <dbReference type="PROSITE" id="PS50011"/>
    </source>
</evidence>
<accession>A0ABT9E435</accession>
<evidence type="ECO:0000256" key="5">
    <source>
        <dbReference type="PROSITE-ProRule" id="PRU10141"/>
    </source>
</evidence>
<feature type="compositionally biased region" description="Pro residues" evidence="6">
    <location>
        <begin position="305"/>
        <end position="322"/>
    </location>
</feature>
<dbReference type="SUPFAM" id="SSF56112">
    <property type="entry name" value="Protein kinase-like (PK-like)"/>
    <property type="match status" value="1"/>
</dbReference>
<feature type="region of interest" description="Disordered" evidence="6">
    <location>
        <begin position="272"/>
        <end position="322"/>
    </location>
</feature>
<protein>
    <submittedName>
        <fullName evidence="9">Serine/threonine-protein kinase</fullName>
        <ecNumber evidence="9">2.7.11.1</ecNumber>
    </submittedName>
</protein>
<keyword evidence="1 9" id="KW-0808">Transferase</keyword>
<dbReference type="Proteomes" id="UP001243009">
    <property type="component" value="Unassembled WGS sequence"/>
</dbReference>
<evidence type="ECO:0000256" key="1">
    <source>
        <dbReference type="ARBA" id="ARBA00022679"/>
    </source>
</evidence>
<evidence type="ECO:0000256" key="7">
    <source>
        <dbReference type="SAM" id="Phobius"/>
    </source>
</evidence>
<dbReference type="Gene3D" id="3.30.200.20">
    <property type="entry name" value="Phosphorylase Kinase, domain 1"/>
    <property type="match status" value="1"/>
</dbReference>
<dbReference type="InterPro" id="IPR011009">
    <property type="entry name" value="Kinase-like_dom_sf"/>
</dbReference>
<evidence type="ECO:0000256" key="3">
    <source>
        <dbReference type="ARBA" id="ARBA00022777"/>
    </source>
</evidence>
<sequence length="638" mass="68483">MLRQIAGRYEIRKEIGSGASAKVYEAFDTGALQRLVAVKVFQLRMLGDAAAQEEHARFRQGARAAGDLFHPNIVSVLDFGEDNECAWIVMELVDGETLRALLDRGVRLDTPAIVQLMGQILSALGYTHSRGVVHRDIKPENVMLTRDRVAKITDFGIARIEDASMTVVGTMLGSPAYMAPEQVLCEPVDHRADLWAAGVILYQLLTGERPFEGSRTTVGHKVLYAEPVLPSRTRAAVPLQFDAVVAKALAKQPEMRFGSAAEFATALRDAAAQVGPQPAATGAEPPLPRRGPAAEEPGRDGARTRPPPASRPRPPRRPQPAPWLMPVAVGGMAVMLAVGAVVFGLPAERRAEPSGPSAELPPSSGPALRPDPGPQGVPPEADRAPSFAEREQVPQPLAPVPRPPVPDPAPVPMPLPEPPLPAVPQRPDYRPAAAEALGAFRCGVVASVGTVDSVALRGFAPIAEIQAAQRSLAAAGVPAAASRMQVDTIGSHFCRMLAAARPFMEDEPNWQAGLDGPSRLAPGQALRVRVELPDWPAHVYLDFLQANGQVAHLAALPQRHPPRTRLLLTDPRWVLDQMPATELLLVVVSERPLFARPRPQMFERLDEFAQALGPALRAAQENGGRVSAQAFVVQTVPR</sequence>
<feature type="compositionally biased region" description="Basic and acidic residues" evidence="6">
    <location>
        <begin position="380"/>
        <end position="392"/>
    </location>
</feature>